<dbReference type="SUPFAM" id="SSF52540">
    <property type="entry name" value="P-loop containing nucleoside triphosphate hydrolases"/>
    <property type="match status" value="1"/>
</dbReference>
<evidence type="ECO:0000256" key="3">
    <source>
        <dbReference type="ARBA" id="ARBA00022840"/>
    </source>
</evidence>
<dbReference type="InterPro" id="IPR032823">
    <property type="entry name" value="BCA_ABC_TP_C"/>
</dbReference>
<dbReference type="Proteomes" id="UP001501676">
    <property type="component" value="Unassembled WGS sequence"/>
</dbReference>
<evidence type="ECO:0000313" key="5">
    <source>
        <dbReference type="EMBL" id="GAA3389354.1"/>
    </source>
</evidence>
<accession>A0ABP6SZG3</accession>
<keyword evidence="1" id="KW-0813">Transport</keyword>
<dbReference type="Pfam" id="PF12399">
    <property type="entry name" value="BCA_ABC_TP_C"/>
    <property type="match status" value="1"/>
</dbReference>
<dbReference type="RefSeq" id="WP_345729597.1">
    <property type="nucleotide sequence ID" value="NZ_BAAAYN010000024.1"/>
</dbReference>
<feature type="domain" description="ABC transporter" evidence="4">
    <location>
        <begin position="14"/>
        <end position="263"/>
    </location>
</feature>
<dbReference type="GO" id="GO:0005524">
    <property type="term" value="F:ATP binding"/>
    <property type="evidence" value="ECO:0007669"/>
    <property type="project" value="UniProtKB-KW"/>
</dbReference>
<organism evidence="5 6">
    <name type="scientific">Cryptosporangium minutisporangium</name>
    <dbReference type="NCBI Taxonomy" id="113569"/>
    <lineage>
        <taxon>Bacteria</taxon>
        <taxon>Bacillati</taxon>
        <taxon>Actinomycetota</taxon>
        <taxon>Actinomycetes</taxon>
        <taxon>Cryptosporangiales</taxon>
        <taxon>Cryptosporangiaceae</taxon>
        <taxon>Cryptosporangium</taxon>
    </lineage>
</organism>
<dbReference type="InterPro" id="IPR003439">
    <property type="entry name" value="ABC_transporter-like_ATP-bd"/>
</dbReference>
<keyword evidence="3 5" id="KW-0067">ATP-binding</keyword>
<dbReference type="Gene3D" id="3.40.50.300">
    <property type="entry name" value="P-loop containing nucleotide triphosphate hydrolases"/>
    <property type="match status" value="1"/>
</dbReference>
<protein>
    <submittedName>
        <fullName evidence="5">ABC transporter ATP-binding protein</fullName>
    </submittedName>
</protein>
<comment type="caution">
    <text evidence="5">The sequence shown here is derived from an EMBL/GenBank/DDBJ whole genome shotgun (WGS) entry which is preliminary data.</text>
</comment>
<dbReference type="InterPro" id="IPR027417">
    <property type="entry name" value="P-loop_NTPase"/>
</dbReference>
<dbReference type="PANTHER" id="PTHR45772">
    <property type="entry name" value="CONSERVED COMPONENT OF ABC TRANSPORTER FOR NATURAL AMINO ACIDS-RELATED"/>
    <property type="match status" value="1"/>
</dbReference>
<evidence type="ECO:0000256" key="1">
    <source>
        <dbReference type="ARBA" id="ARBA00022448"/>
    </source>
</evidence>
<dbReference type="EMBL" id="BAAAYN010000024">
    <property type="protein sequence ID" value="GAA3389354.1"/>
    <property type="molecule type" value="Genomic_DNA"/>
</dbReference>
<dbReference type="InterPro" id="IPR003593">
    <property type="entry name" value="AAA+_ATPase"/>
</dbReference>
<name>A0ABP6SZG3_9ACTN</name>
<keyword evidence="6" id="KW-1185">Reference proteome</keyword>
<reference evidence="6" key="1">
    <citation type="journal article" date="2019" name="Int. J. Syst. Evol. Microbiol.">
        <title>The Global Catalogue of Microorganisms (GCM) 10K type strain sequencing project: providing services to taxonomists for standard genome sequencing and annotation.</title>
        <authorList>
            <consortium name="The Broad Institute Genomics Platform"/>
            <consortium name="The Broad Institute Genome Sequencing Center for Infectious Disease"/>
            <person name="Wu L."/>
            <person name="Ma J."/>
        </authorList>
    </citation>
    <scope>NUCLEOTIDE SEQUENCE [LARGE SCALE GENOMIC DNA]</scope>
    <source>
        <strain evidence="6">JCM 9458</strain>
    </source>
</reference>
<evidence type="ECO:0000256" key="2">
    <source>
        <dbReference type="ARBA" id="ARBA00022741"/>
    </source>
</evidence>
<dbReference type="SMART" id="SM00382">
    <property type="entry name" value="AAA"/>
    <property type="match status" value="1"/>
</dbReference>
<gene>
    <name evidence="5" type="ORF">GCM10020369_39160</name>
</gene>
<dbReference type="Pfam" id="PF00005">
    <property type="entry name" value="ABC_tran"/>
    <property type="match status" value="1"/>
</dbReference>
<dbReference type="PANTHER" id="PTHR45772:SF7">
    <property type="entry name" value="AMINO ACID ABC TRANSPORTER ATP-BINDING PROTEIN"/>
    <property type="match status" value="1"/>
</dbReference>
<proteinExistence type="predicted"/>
<sequence>MSDDDAEHERSPVLRLRDVTVRFGGVVALDAVDLDLSPGETLGIIGPNGAGKTTLFDVVSGLRAPATGTVEFAGDDITRRSPATRARLGLRRTYQATQVFGWLSVEDNVLTALEWRGGGGGFVSDLLRLPARQQRERSRRERVREVLDLCGISEYAARNAGGLPLGVARLVELARAIVDPPAVLLLDESTSGMDADQAAILISRIEAVGRETGCAMLLIEHDMEFIVGRCDRIAVLDSGRLLAQGTPAEIQANPDVRRAYLGEVAA</sequence>
<dbReference type="PROSITE" id="PS50893">
    <property type="entry name" value="ABC_TRANSPORTER_2"/>
    <property type="match status" value="1"/>
</dbReference>
<keyword evidence="2" id="KW-0547">Nucleotide-binding</keyword>
<evidence type="ECO:0000313" key="6">
    <source>
        <dbReference type="Proteomes" id="UP001501676"/>
    </source>
</evidence>
<dbReference type="InterPro" id="IPR051120">
    <property type="entry name" value="ABC_AA/LPS_Transport"/>
</dbReference>
<evidence type="ECO:0000259" key="4">
    <source>
        <dbReference type="PROSITE" id="PS50893"/>
    </source>
</evidence>